<reference evidence="1" key="1">
    <citation type="submission" date="2021-02" db="EMBL/GenBank/DDBJ databases">
        <authorList>
            <consortium name="DOE Joint Genome Institute"/>
            <person name="Ahrendt S."/>
            <person name="Looney B.P."/>
            <person name="Miyauchi S."/>
            <person name="Morin E."/>
            <person name="Drula E."/>
            <person name="Courty P.E."/>
            <person name="Chicoki N."/>
            <person name="Fauchery L."/>
            <person name="Kohler A."/>
            <person name="Kuo A."/>
            <person name="Labutti K."/>
            <person name="Pangilinan J."/>
            <person name="Lipzen A."/>
            <person name="Riley R."/>
            <person name="Andreopoulos W."/>
            <person name="He G."/>
            <person name="Johnson J."/>
            <person name="Barry K.W."/>
            <person name="Grigoriev I.V."/>
            <person name="Nagy L."/>
            <person name="Hibbett D."/>
            <person name="Henrissat B."/>
            <person name="Matheny P.B."/>
            <person name="Labbe J."/>
            <person name="Martin F."/>
        </authorList>
    </citation>
    <scope>NUCLEOTIDE SEQUENCE</scope>
    <source>
        <strain evidence="1">EC-137</strain>
    </source>
</reference>
<gene>
    <name evidence="1" type="ORF">K488DRAFT_39820</name>
</gene>
<keyword evidence="2" id="KW-1185">Reference proteome</keyword>
<dbReference type="EMBL" id="MU273466">
    <property type="protein sequence ID" value="KAI0036990.1"/>
    <property type="molecule type" value="Genomic_DNA"/>
</dbReference>
<protein>
    <submittedName>
        <fullName evidence="1">AB-hydrolase YheT</fullName>
    </submittedName>
</protein>
<proteinExistence type="predicted"/>
<name>A0ACB8QZN3_9AGAM</name>
<evidence type="ECO:0000313" key="2">
    <source>
        <dbReference type="Proteomes" id="UP000814128"/>
    </source>
</evidence>
<sequence>MQKKLHSVFGPSAGFKSVPWLPNGDAHTIYASLGNFELVDRIDYERYSDSQLRGWLSGLDISPPSSVKSFQPGEPIIFVTHGLTGGSNESYVRAVLAPLTAPKERGGLGMRAVVQNSRGCNRLPILTPKLYNACTTDDIRHAVLWISKTFPGSPIYGIGFSLGSNAITDYTGEEGDTCPLAACVSVANPFDFVAANKHIETHSLMTKYVYNYALGGALQALLARHQRVFLDSPDSLIPHDDLVKYLQARSVTLRDFDELATKNVFGYKDAYDYYAHASSSRFVERIRIPYLGLNALDDPITGRHTLPETQARMNPWVLLVRTKHGGHLGWFEYAPDGSLRRWYVQPVREWLEALIEVRNTLCLWERRRFKILRL</sequence>
<organism evidence="1 2">
    <name type="scientific">Vararia minispora EC-137</name>
    <dbReference type="NCBI Taxonomy" id="1314806"/>
    <lineage>
        <taxon>Eukaryota</taxon>
        <taxon>Fungi</taxon>
        <taxon>Dikarya</taxon>
        <taxon>Basidiomycota</taxon>
        <taxon>Agaricomycotina</taxon>
        <taxon>Agaricomycetes</taxon>
        <taxon>Russulales</taxon>
        <taxon>Lachnocladiaceae</taxon>
        <taxon>Vararia</taxon>
    </lineage>
</organism>
<reference evidence="1" key="2">
    <citation type="journal article" date="2022" name="New Phytol.">
        <title>Evolutionary transition to the ectomycorrhizal habit in the genomes of a hyperdiverse lineage of mushroom-forming fungi.</title>
        <authorList>
            <person name="Looney B."/>
            <person name="Miyauchi S."/>
            <person name="Morin E."/>
            <person name="Drula E."/>
            <person name="Courty P.E."/>
            <person name="Kohler A."/>
            <person name="Kuo A."/>
            <person name="LaButti K."/>
            <person name="Pangilinan J."/>
            <person name="Lipzen A."/>
            <person name="Riley R."/>
            <person name="Andreopoulos W."/>
            <person name="He G."/>
            <person name="Johnson J."/>
            <person name="Nolan M."/>
            <person name="Tritt A."/>
            <person name="Barry K.W."/>
            <person name="Grigoriev I.V."/>
            <person name="Nagy L.G."/>
            <person name="Hibbett D."/>
            <person name="Henrissat B."/>
            <person name="Matheny P.B."/>
            <person name="Labbe J."/>
            <person name="Martin F.M."/>
        </authorList>
    </citation>
    <scope>NUCLEOTIDE SEQUENCE</scope>
    <source>
        <strain evidence="1">EC-137</strain>
    </source>
</reference>
<accession>A0ACB8QZN3</accession>
<dbReference type="Proteomes" id="UP000814128">
    <property type="component" value="Unassembled WGS sequence"/>
</dbReference>
<comment type="caution">
    <text evidence="1">The sequence shown here is derived from an EMBL/GenBank/DDBJ whole genome shotgun (WGS) entry which is preliminary data.</text>
</comment>
<evidence type="ECO:0000313" key="1">
    <source>
        <dbReference type="EMBL" id="KAI0036990.1"/>
    </source>
</evidence>